<dbReference type="InterPro" id="IPR005119">
    <property type="entry name" value="LysR_subst-bd"/>
</dbReference>
<evidence type="ECO:0000259" key="5">
    <source>
        <dbReference type="PROSITE" id="PS50931"/>
    </source>
</evidence>
<evidence type="ECO:0000256" key="2">
    <source>
        <dbReference type="ARBA" id="ARBA00023015"/>
    </source>
</evidence>
<evidence type="ECO:0000313" key="7">
    <source>
        <dbReference type="Proteomes" id="UP000030341"/>
    </source>
</evidence>
<accession>A0A0A7EFC6</accession>
<evidence type="ECO:0000256" key="3">
    <source>
        <dbReference type="ARBA" id="ARBA00023125"/>
    </source>
</evidence>
<dbReference type="EMBL" id="CP009888">
    <property type="protein sequence ID" value="AIY65324.1"/>
    <property type="molecule type" value="Genomic_DNA"/>
</dbReference>
<dbReference type="PRINTS" id="PR00039">
    <property type="entry name" value="HTHLYSR"/>
</dbReference>
<dbReference type="GO" id="GO:0019344">
    <property type="term" value="P:cysteine biosynthetic process"/>
    <property type="evidence" value="ECO:0007669"/>
    <property type="project" value="TreeGrafter"/>
</dbReference>
<dbReference type="Pfam" id="PF00126">
    <property type="entry name" value="HTH_1"/>
    <property type="match status" value="1"/>
</dbReference>
<dbReference type="OrthoDB" id="5297026at2"/>
<gene>
    <name evidence="6" type="primary">cysB</name>
    <name evidence="6" type="ORF">OM33_09305</name>
</gene>
<evidence type="ECO:0000313" key="6">
    <source>
        <dbReference type="EMBL" id="AIY65324.1"/>
    </source>
</evidence>
<dbReference type="Proteomes" id="UP000030341">
    <property type="component" value="Chromosome 1"/>
</dbReference>
<dbReference type="GO" id="GO:0003700">
    <property type="term" value="F:DNA-binding transcription factor activity"/>
    <property type="evidence" value="ECO:0007669"/>
    <property type="project" value="InterPro"/>
</dbReference>
<dbReference type="RefSeq" id="WP_010560371.1">
    <property type="nucleotide sequence ID" value="NZ_CP009888.1"/>
</dbReference>
<dbReference type="PANTHER" id="PTHR30126">
    <property type="entry name" value="HTH-TYPE TRANSCRIPTIONAL REGULATOR"/>
    <property type="match status" value="1"/>
</dbReference>
<dbReference type="FunFam" id="3.40.190.10:FF:000037">
    <property type="entry name" value="HTH-type transcriptional regulator CysB"/>
    <property type="match status" value="1"/>
</dbReference>
<protein>
    <submittedName>
        <fullName evidence="6">CysB family transcriptional regulator</fullName>
    </submittedName>
</protein>
<dbReference type="PROSITE" id="PS50931">
    <property type="entry name" value="HTH_LYSR"/>
    <property type="match status" value="1"/>
</dbReference>
<dbReference type="CDD" id="cd08413">
    <property type="entry name" value="PBP2_CysB_like"/>
    <property type="match status" value="1"/>
</dbReference>
<keyword evidence="7" id="KW-1185">Reference proteome</keyword>
<dbReference type="HOGENOM" id="CLU_039613_6_2_6"/>
<dbReference type="NCBIfam" id="NF009327">
    <property type="entry name" value="PRK12684.1"/>
    <property type="match status" value="1"/>
</dbReference>
<evidence type="ECO:0000256" key="1">
    <source>
        <dbReference type="ARBA" id="ARBA00009437"/>
    </source>
</evidence>
<dbReference type="SUPFAM" id="SSF46785">
    <property type="entry name" value="Winged helix' DNA-binding domain"/>
    <property type="match status" value="1"/>
</dbReference>
<organism evidence="6 7">
    <name type="scientific">Pseudoalteromonas piratica</name>
    <dbReference type="NCBI Taxonomy" id="1348114"/>
    <lineage>
        <taxon>Bacteria</taxon>
        <taxon>Pseudomonadati</taxon>
        <taxon>Pseudomonadota</taxon>
        <taxon>Gammaproteobacteria</taxon>
        <taxon>Alteromonadales</taxon>
        <taxon>Pseudoalteromonadaceae</taxon>
        <taxon>Pseudoalteromonas</taxon>
    </lineage>
</organism>
<dbReference type="STRING" id="1348114.OM33_09305"/>
<dbReference type="Pfam" id="PF03466">
    <property type="entry name" value="LysR_substrate"/>
    <property type="match status" value="1"/>
</dbReference>
<dbReference type="InterPro" id="IPR036390">
    <property type="entry name" value="WH_DNA-bd_sf"/>
</dbReference>
<name>A0A0A7EFC6_9GAMM</name>
<dbReference type="SUPFAM" id="SSF53850">
    <property type="entry name" value="Periplasmic binding protein-like II"/>
    <property type="match status" value="1"/>
</dbReference>
<dbReference type="KEGG" id="pseo:OM33_09305"/>
<dbReference type="GO" id="GO:0000976">
    <property type="term" value="F:transcription cis-regulatory region binding"/>
    <property type="evidence" value="ECO:0007669"/>
    <property type="project" value="TreeGrafter"/>
</dbReference>
<dbReference type="Gene3D" id="3.40.190.10">
    <property type="entry name" value="Periplasmic binding protein-like II"/>
    <property type="match status" value="2"/>
</dbReference>
<evidence type="ECO:0000256" key="4">
    <source>
        <dbReference type="ARBA" id="ARBA00023163"/>
    </source>
</evidence>
<dbReference type="InterPro" id="IPR037423">
    <property type="entry name" value="CysB_PBP2"/>
</dbReference>
<dbReference type="eggNOG" id="COG0583">
    <property type="taxonomic scope" value="Bacteria"/>
</dbReference>
<dbReference type="NCBIfam" id="NF009326">
    <property type="entry name" value="PRK12681.1"/>
    <property type="match status" value="1"/>
</dbReference>
<comment type="similarity">
    <text evidence="1">Belongs to the LysR transcriptional regulatory family.</text>
</comment>
<dbReference type="PANTHER" id="PTHR30126:SF6">
    <property type="entry name" value="HTH-TYPE TRANSCRIPTIONAL REGULATOR CYSB-RELATED"/>
    <property type="match status" value="1"/>
</dbReference>
<feature type="domain" description="HTH lysR-type" evidence="5">
    <location>
        <begin position="1"/>
        <end position="57"/>
    </location>
</feature>
<dbReference type="FunFam" id="1.10.10.10:FF:000021">
    <property type="entry name" value="HTH-type transcriptional regulator CysB"/>
    <property type="match status" value="1"/>
</dbReference>
<dbReference type="Gene3D" id="1.10.10.10">
    <property type="entry name" value="Winged helix-like DNA-binding domain superfamily/Winged helix DNA-binding domain"/>
    <property type="match status" value="1"/>
</dbReference>
<reference evidence="6 7" key="1">
    <citation type="submission" date="2014-11" db="EMBL/GenBank/DDBJ databases">
        <title>Complete Genome Sequence of Pseudoalteromonas sp. Strain OCN003 Isolated from Kaneohe Bay, Oahu, Hawaii.</title>
        <authorList>
            <person name="Beurmann S."/>
            <person name="Videau P."/>
            <person name="Ushijima B."/>
            <person name="Smith A.M."/>
            <person name="Aeby G.S."/>
            <person name="Callahan S.M."/>
            <person name="Belcaid M."/>
        </authorList>
    </citation>
    <scope>NUCLEOTIDE SEQUENCE [LARGE SCALE GENOMIC DNA]</scope>
    <source>
        <strain evidence="6 7">OCN003</strain>
    </source>
</reference>
<dbReference type="InterPro" id="IPR000847">
    <property type="entry name" value="LysR_HTH_N"/>
</dbReference>
<sequence>MKLQQLKYIVEVLNHNLNVSATAENLYTSQPGISKQVRMLEDELGVQIFGRSGKHLTHVTPAGKDIINISREILAKVESIKAVANEHTLPDQGKLNIATTHTQARYALPNVIQGFMNKYPKVSLHMHQGTPQQISDAAARGDADFAIATEALHLYTDLIMLPCYHWNRSIVVAKDHPLAAKANNLTIQDVAAFPLITYVFGFTGRSELDKAFTKHGLEPQIVFTATDADVIKTYVRLGLGVGVVASMAIDEMNDKDLVVIDASHLFEASTTKIGFRKGTFLRSYMYDFIERFAPHLDKTIVERACMLRNQDDVDYLFKDIELPVR</sequence>
<keyword evidence="3" id="KW-0238">DNA-binding</keyword>
<keyword evidence="2" id="KW-0805">Transcription regulation</keyword>
<dbReference type="InterPro" id="IPR036388">
    <property type="entry name" value="WH-like_DNA-bd_sf"/>
</dbReference>
<keyword evidence="4" id="KW-0804">Transcription</keyword>
<proteinExistence type="inferred from homology"/>
<dbReference type="AlphaFoldDB" id="A0A0A7EFC6"/>